<dbReference type="SUPFAM" id="SSF53474">
    <property type="entry name" value="alpha/beta-Hydrolases"/>
    <property type="match status" value="1"/>
</dbReference>
<dbReference type="InterPro" id="IPR013818">
    <property type="entry name" value="Lipase"/>
</dbReference>
<dbReference type="GO" id="GO:0016298">
    <property type="term" value="F:lipase activity"/>
    <property type="evidence" value="ECO:0007669"/>
    <property type="project" value="InterPro"/>
</dbReference>
<dbReference type="GO" id="GO:0005615">
    <property type="term" value="C:extracellular space"/>
    <property type="evidence" value="ECO:0007669"/>
    <property type="project" value="TreeGrafter"/>
</dbReference>
<evidence type="ECO:0000256" key="7">
    <source>
        <dbReference type="SAM" id="SignalP"/>
    </source>
</evidence>
<feature type="compositionally biased region" description="Basic residues" evidence="6">
    <location>
        <begin position="391"/>
        <end position="406"/>
    </location>
</feature>
<evidence type="ECO:0000259" key="8">
    <source>
        <dbReference type="Pfam" id="PF00151"/>
    </source>
</evidence>
<sequence length="415" mass="45982">MNPLGILCIAACLAGAVVASSNQHYNGRSNSLKPSQWISPNELEQTPALNEITFEQLENMPLERGAKLMRKLYHLSQVGNGIAPAYVPSPSQIPVHIFCDDRMESTDLSRYVQTAKNMPKFGDEEVTIFITGLPQSLESVKKANKKMVEAHLERINQKPQSWNAGEKRGNWEDQDKLGRSLIVVDLGNTITNVERYATLDVERCGKMLAKTLAQLTEECDVPSDMIHVIGQGVAANVAGAAGKSFQEITSEKLRRITALDPATQMAKERKVLTGLARGDADFVDAIHTSALGLGTTRRVGNVDFFPNGPSVGAPGARNVVEASMRATEYYAESTRPGYERNFPALEASCMKEYKKNEGYGKRTYMGYATARDLSGDYMLEVNEHSPFGKRTPAHKQNSHHSGHRHQQQYEKNYDY</sequence>
<organism evidence="9">
    <name type="scientific">Haematobia irritans</name>
    <name type="common">Horn fly</name>
    <name type="synonym">Conops irritans</name>
    <dbReference type="NCBI Taxonomy" id="7368"/>
    <lineage>
        <taxon>Eukaryota</taxon>
        <taxon>Metazoa</taxon>
        <taxon>Ecdysozoa</taxon>
        <taxon>Arthropoda</taxon>
        <taxon>Hexapoda</taxon>
        <taxon>Insecta</taxon>
        <taxon>Pterygota</taxon>
        <taxon>Neoptera</taxon>
        <taxon>Endopterygota</taxon>
        <taxon>Diptera</taxon>
        <taxon>Brachycera</taxon>
        <taxon>Muscomorpha</taxon>
        <taxon>Muscoidea</taxon>
        <taxon>Muscidae</taxon>
        <taxon>Haematobia</taxon>
    </lineage>
</organism>
<comment type="subcellular location">
    <subcellularLocation>
        <location evidence="1">Secreted</location>
    </subcellularLocation>
</comment>
<reference evidence="9" key="1">
    <citation type="submission" date="2017-01" db="EMBL/GenBank/DDBJ databases">
        <title>An insight into the sialome and mialome of the horn fly, Haematobia irritans.</title>
        <authorList>
            <person name="Breijo M."/>
            <person name="Boiani M."/>
            <person name="Ures X."/>
            <person name="Rocha S."/>
            <person name="Sequeira M."/>
            <person name="Ribeiro J.M."/>
        </authorList>
    </citation>
    <scope>NUCLEOTIDE SEQUENCE</scope>
</reference>
<dbReference type="PANTHER" id="PTHR11610">
    <property type="entry name" value="LIPASE"/>
    <property type="match status" value="1"/>
</dbReference>
<name>A0A1L8EEF9_HAEIR</name>
<evidence type="ECO:0000256" key="6">
    <source>
        <dbReference type="SAM" id="MobiDB-lite"/>
    </source>
</evidence>
<dbReference type="Pfam" id="PF00151">
    <property type="entry name" value="Lipase"/>
    <property type="match status" value="1"/>
</dbReference>
<dbReference type="Gene3D" id="3.40.50.1820">
    <property type="entry name" value="alpha/beta hydrolase"/>
    <property type="match status" value="1"/>
</dbReference>
<feature type="chain" id="PRO_5012340642" evidence="7">
    <location>
        <begin position="20"/>
        <end position="415"/>
    </location>
</feature>
<dbReference type="PANTHER" id="PTHR11610:SF149">
    <property type="entry name" value="FI01450P-RELATED"/>
    <property type="match status" value="1"/>
</dbReference>
<proteinExistence type="inferred from homology"/>
<feature type="region of interest" description="Disordered" evidence="6">
    <location>
        <begin position="384"/>
        <end position="415"/>
    </location>
</feature>
<protein>
    <submittedName>
        <fullName evidence="9">Putative vitellogenin-1</fullName>
    </submittedName>
</protein>
<keyword evidence="3" id="KW-0964">Secreted</keyword>
<accession>A0A1L8EEF9</accession>
<evidence type="ECO:0000256" key="2">
    <source>
        <dbReference type="ARBA" id="ARBA00010701"/>
    </source>
</evidence>
<feature type="signal peptide" evidence="7">
    <location>
        <begin position="1"/>
        <end position="19"/>
    </location>
</feature>
<evidence type="ECO:0000313" key="9">
    <source>
        <dbReference type="EMBL" id="JAV17090.1"/>
    </source>
</evidence>
<dbReference type="EMBL" id="GFDG01001709">
    <property type="protein sequence ID" value="JAV17090.1"/>
    <property type="molecule type" value="Transcribed_RNA"/>
</dbReference>
<evidence type="ECO:0000256" key="1">
    <source>
        <dbReference type="ARBA" id="ARBA00004613"/>
    </source>
</evidence>
<evidence type="ECO:0000256" key="4">
    <source>
        <dbReference type="ARBA" id="ARBA00022729"/>
    </source>
</evidence>
<evidence type="ECO:0000256" key="3">
    <source>
        <dbReference type="ARBA" id="ARBA00022525"/>
    </source>
</evidence>
<keyword evidence="4 7" id="KW-0732">Signal</keyword>
<dbReference type="GO" id="GO:0016042">
    <property type="term" value="P:lipid catabolic process"/>
    <property type="evidence" value="ECO:0007669"/>
    <property type="project" value="TreeGrafter"/>
</dbReference>
<evidence type="ECO:0000256" key="5">
    <source>
        <dbReference type="RuleBase" id="RU004262"/>
    </source>
</evidence>
<dbReference type="GO" id="GO:0017171">
    <property type="term" value="F:serine hydrolase activity"/>
    <property type="evidence" value="ECO:0007669"/>
    <property type="project" value="TreeGrafter"/>
</dbReference>
<dbReference type="AlphaFoldDB" id="A0A1L8EEF9"/>
<feature type="domain" description="Lipase" evidence="8">
    <location>
        <begin position="129"/>
        <end position="387"/>
    </location>
</feature>
<dbReference type="InterPro" id="IPR000734">
    <property type="entry name" value="TAG_lipase"/>
</dbReference>
<comment type="similarity">
    <text evidence="2 5">Belongs to the AB hydrolase superfamily. Lipase family.</text>
</comment>
<dbReference type="InterPro" id="IPR029058">
    <property type="entry name" value="AB_hydrolase_fold"/>
</dbReference>